<dbReference type="RefSeq" id="WP_091830750.1">
    <property type="nucleotide sequence ID" value="NZ_FNZK01000006.1"/>
</dbReference>
<feature type="transmembrane region" description="Helical" evidence="6">
    <location>
        <begin position="398"/>
        <end position="415"/>
    </location>
</feature>
<evidence type="ECO:0000313" key="8">
    <source>
        <dbReference type="Proteomes" id="UP000199662"/>
    </source>
</evidence>
<accession>A0A1H6Y8X9</accession>
<comment type="subcellular location">
    <subcellularLocation>
        <location evidence="1">Membrane</location>
        <topology evidence="1">Multi-pass membrane protein</topology>
    </subcellularLocation>
</comment>
<dbReference type="EMBL" id="FNZK01000006">
    <property type="protein sequence ID" value="SEJ37728.1"/>
    <property type="molecule type" value="Genomic_DNA"/>
</dbReference>
<dbReference type="GO" id="GO:0005384">
    <property type="term" value="F:manganese ion transmembrane transporter activity"/>
    <property type="evidence" value="ECO:0007669"/>
    <property type="project" value="TreeGrafter"/>
</dbReference>
<organism evidence="7 8">
    <name type="scientific">Propionispira arboris</name>
    <dbReference type="NCBI Taxonomy" id="84035"/>
    <lineage>
        <taxon>Bacteria</taxon>
        <taxon>Bacillati</taxon>
        <taxon>Bacillota</taxon>
        <taxon>Negativicutes</taxon>
        <taxon>Selenomonadales</taxon>
        <taxon>Selenomonadaceae</taxon>
        <taxon>Propionispira</taxon>
    </lineage>
</organism>
<feature type="transmembrane region" description="Helical" evidence="6">
    <location>
        <begin position="333"/>
        <end position="351"/>
    </location>
</feature>
<dbReference type="PANTHER" id="PTHR11706:SF33">
    <property type="entry name" value="NATURAL RESISTANCE-ASSOCIATED MACROPHAGE PROTEIN 2"/>
    <property type="match status" value="1"/>
</dbReference>
<feature type="transmembrane region" description="Helical" evidence="6">
    <location>
        <begin position="100"/>
        <end position="123"/>
    </location>
</feature>
<evidence type="ECO:0000256" key="6">
    <source>
        <dbReference type="SAM" id="Phobius"/>
    </source>
</evidence>
<evidence type="ECO:0000256" key="3">
    <source>
        <dbReference type="ARBA" id="ARBA00022692"/>
    </source>
</evidence>
<reference evidence="7 8" key="1">
    <citation type="submission" date="2016-10" db="EMBL/GenBank/DDBJ databases">
        <authorList>
            <person name="de Groot N.N."/>
        </authorList>
    </citation>
    <scope>NUCLEOTIDE SEQUENCE [LARGE SCALE GENOMIC DNA]</scope>
    <source>
        <strain evidence="7 8">DSM 2179</strain>
    </source>
</reference>
<feature type="transmembrane region" description="Helical" evidence="6">
    <location>
        <begin position="357"/>
        <end position="378"/>
    </location>
</feature>
<feature type="transmembrane region" description="Helical" evidence="6">
    <location>
        <begin position="158"/>
        <end position="176"/>
    </location>
</feature>
<dbReference type="STRING" id="84035.SAMN05660742_106173"/>
<dbReference type="Pfam" id="PF01566">
    <property type="entry name" value="Nramp"/>
    <property type="match status" value="1"/>
</dbReference>
<name>A0A1H6Y8X9_9FIRM</name>
<feature type="transmembrane region" description="Helical" evidence="6">
    <location>
        <begin position="196"/>
        <end position="215"/>
    </location>
</feature>
<keyword evidence="4 6" id="KW-1133">Transmembrane helix</keyword>
<feature type="transmembrane region" description="Helical" evidence="6">
    <location>
        <begin position="21"/>
        <end position="43"/>
    </location>
</feature>
<keyword evidence="5 6" id="KW-0472">Membrane</keyword>
<dbReference type="PRINTS" id="PR00447">
    <property type="entry name" value="NATRESASSCMP"/>
</dbReference>
<evidence type="ECO:0000256" key="5">
    <source>
        <dbReference type="ARBA" id="ARBA00023136"/>
    </source>
</evidence>
<feature type="transmembrane region" description="Helical" evidence="6">
    <location>
        <begin position="55"/>
        <end position="88"/>
    </location>
</feature>
<evidence type="ECO:0000256" key="1">
    <source>
        <dbReference type="ARBA" id="ARBA00004141"/>
    </source>
</evidence>
<dbReference type="Proteomes" id="UP000199662">
    <property type="component" value="Unassembled WGS sequence"/>
</dbReference>
<gene>
    <name evidence="7" type="ORF">SAMN05660742_106173</name>
</gene>
<dbReference type="NCBIfam" id="NF037982">
    <property type="entry name" value="Nramp_1"/>
    <property type="match status" value="1"/>
</dbReference>
<keyword evidence="3 6" id="KW-0812">Transmembrane</keyword>
<dbReference type="InterPro" id="IPR001046">
    <property type="entry name" value="NRAMP_fam"/>
</dbReference>
<dbReference type="GO" id="GO:0015086">
    <property type="term" value="F:cadmium ion transmembrane transporter activity"/>
    <property type="evidence" value="ECO:0007669"/>
    <property type="project" value="TreeGrafter"/>
</dbReference>
<sequence length="419" mass="45942">MKNLYSYFKITHDSSEKAREFLKYIGPGILITVGFIDPGNWASNMAAGADYGYDLLWMVTLSTIMLIVLQHNVAHLGIVSGLCLAEAATIYLKPWISRTILFSAIAASVATALAEILGGAIALSMLFHLPIKLGAVFTACFCGWLLWSNSYKKLEKVIIGFVSLIGLSFLAELSLVQINWGQAATGWVVPTIPENSLPIIMSVLGAVVMPHNLFLHSEIIQSRQWNLEDETIIHKQLKYEFLDTLFSMGLGWAINSAMILIAAAVFFTNQVPVDALDQAQTMLKPLLGDGAALIFAIALFFSGIASTTTAGIAGGSIYAGLFEEAYNIKDHHSWHGVLLTYGLALLILFFIDDPFQGLIYSQIALSIQLPWTIVLQIYLTSSKKIMGKYANTKLQKTLLWSIGSIVAILNIMLLQDMLK</sequence>
<evidence type="ECO:0000256" key="4">
    <source>
        <dbReference type="ARBA" id="ARBA00022989"/>
    </source>
</evidence>
<feature type="transmembrane region" description="Helical" evidence="6">
    <location>
        <begin position="245"/>
        <end position="267"/>
    </location>
</feature>
<feature type="transmembrane region" description="Helical" evidence="6">
    <location>
        <begin position="129"/>
        <end position="146"/>
    </location>
</feature>
<feature type="transmembrane region" description="Helical" evidence="6">
    <location>
        <begin position="292"/>
        <end position="321"/>
    </location>
</feature>
<dbReference type="AlphaFoldDB" id="A0A1H6Y8X9"/>
<dbReference type="GO" id="GO:0034755">
    <property type="term" value="P:iron ion transmembrane transport"/>
    <property type="evidence" value="ECO:0007669"/>
    <property type="project" value="TreeGrafter"/>
</dbReference>
<dbReference type="PANTHER" id="PTHR11706">
    <property type="entry name" value="SOLUTE CARRIER PROTEIN FAMILY 11 MEMBER"/>
    <property type="match status" value="1"/>
</dbReference>
<dbReference type="GO" id="GO:0005886">
    <property type="term" value="C:plasma membrane"/>
    <property type="evidence" value="ECO:0007669"/>
    <property type="project" value="TreeGrafter"/>
</dbReference>
<evidence type="ECO:0000313" key="7">
    <source>
        <dbReference type="EMBL" id="SEJ37728.1"/>
    </source>
</evidence>
<evidence type="ECO:0000256" key="2">
    <source>
        <dbReference type="ARBA" id="ARBA00022448"/>
    </source>
</evidence>
<keyword evidence="8" id="KW-1185">Reference proteome</keyword>
<keyword evidence="2" id="KW-0813">Transport</keyword>
<protein>
    <submittedName>
        <fullName evidence="7">Manganese transport protein</fullName>
    </submittedName>
</protein>
<proteinExistence type="predicted"/>